<dbReference type="Gene3D" id="3.40.50.10140">
    <property type="entry name" value="Toll/interleukin-1 receptor homology (TIR) domain"/>
    <property type="match status" value="1"/>
</dbReference>
<dbReference type="OMA" id="TRRQLAC"/>
<dbReference type="InParanoid" id="B4MNU2"/>
<dbReference type="GO" id="GO:0034142">
    <property type="term" value="P:toll-like receptor 4 signaling pathway"/>
    <property type="evidence" value="ECO:0007669"/>
    <property type="project" value="TreeGrafter"/>
</dbReference>
<dbReference type="SMR" id="B4MNU2"/>
<evidence type="ECO:0000259" key="2">
    <source>
        <dbReference type="PROSITE" id="PS50104"/>
    </source>
</evidence>
<dbReference type="GO" id="GO:0070976">
    <property type="term" value="F:TIR domain binding"/>
    <property type="evidence" value="ECO:0007669"/>
    <property type="project" value="InterPro"/>
</dbReference>
<dbReference type="SMART" id="SM00255">
    <property type="entry name" value="TIR"/>
    <property type="match status" value="1"/>
</dbReference>
<dbReference type="PANTHER" id="PTHR15079:SF3">
    <property type="entry name" value="MYELOID DIFFERENTIATION PRIMARY RESPONSE PROTEIN MYD88"/>
    <property type="match status" value="1"/>
</dbReference>
<dbReference type="FunFam" id="3.40.50.10140:FF:000022">
    <property type="entry name" value="Myd88"/>
    <property type="match status" value="1"/>
</dbReference>
<proteinExistence type="predicted"/>
<dbReference type="AlphaFoldDB" id="B4MNU2"/>
<dbReference type="Gene3D" id="1.10.533.10">
    <property type="entry name" value="Death Domain, Fas"/>
    <property type="match status" value="1"/>
</dbReference>
<dbReference type="SUPFAM" id="SSF47986">
    <property type="entry name" value="DEATH domain"/>
    <property type="match status" value="1"/>
</dbReference>
<feature type="region of interest" description="Disordered" evidence="1">
    <location>
        <begin position="466"/>
        <end position="491"/>
    </location>
</feature>
<dbReference type="STRING" id="7260.B4MNU2"/>
<evidence type="ECO:0000313" key="4">
    <source>
        <dbReference type="Proteomes" id="UP000007798"/>
    </source>
</evidence>
<dbReference type="PANTHER" id="PTHR15079">
    <property type="entry name" value="MYD88"/>
    <property type="match status" value="1"/>
</dbReference>
<feature type="compositionally biased region" description="Polar residues" evidence="1">
    <location>
        <begin position="29"/>
        <end position="46"/>
    </location>
</feature>
<dbReference type="FunFam" id="1.10.533.10:FF:000029">
    <property type="entry name" value="Myeloid differentiation primary response protein MyD88"/>
    <property type="match status" value="1"/>
</dbReference>
<accession>B4MNU2</accession>
<feature type="region of interest" description="Disordered" evidence="1">
    <location>
        <begin position="14"/>
        <end position="46"/>
    </location>
</feature>
<dbReference type="eggNOG" id="ENOG502QWKI">
    <property type="taxonomic scope" value="Eukaryota"/>
</dbReference>
<dbReference type="GO" id="GO:0043123">
    <property type="term" value="P:positive regulation of canonical NF-kappaB signal transduction"/>
    <property type="evidence" value="ECO:0007669"/>
    <property type="project" value="InterPro"/>
</dbReference>
<dbReference type="OrthoDB" id="10037120at2759"/>
<dbReference type="GO" id="GO:0035325">
    <property type="term" value="F:Toll-like receptor binding"/>
    <property type="evidence" value="ECO:0007669"/>
    <property type="project" value="TreeGrafter"/>
</dbReference>
<dbReference type="GO" id="GO:0005886">
    <property type="term" value="C:plasma membrane"/>
    <property type="evidence" value="ECO:0007669"/>
    <property type="project" value="TreeGrafter"/>
</dbReference>
<dbReference type="SUPFAM" id="SSF52200">
    <property type="entry name" value="Toll/Interleukin receptor TIR domain"/>
    <property type="match status" value="1"/>
</dbReference>
<feature type="compositionally biased region" description="Low complexity" evidence="1">
    <location>
        <begin position="540"/>
        <end position="550"/>
    </location>
</feature>
<dbReference type="PROSITE" id="PS50104">
    <property type="entry name" value="TIR"/>
    <property type="match status" value="1"/>
</dbReference>
<feature type="region of interest" description="Disordered" evidence="1">
    <location>
        <begin position="536"/>
        <end position="558"/>
    </location>
</feature>
<organism evidence="3 4">
    <name type="scientific">Drosophila willistoni</name>
    <name type="common">Fruit fly</name>
    <dbReference type="NCBI Taxonomy" id="7260"/>
    <lineage>
        <taxon>Eukaryota</taxon>
        <taxon>Metazoa</taxon>
        <taxon>Ecdysozoa</taxon>
        <taxon>Arthropoda</taxon>
        <taxon>Hexapoda</taxon>
        <taxon>Insecta</taxon>
        <taxon>Pterygota</taxon>
        <taxon>Neoptera</taxon>
        <taxon>Endopterygota</taxon>
        <taxon>Diptera</taxon>
        <taxon>Brachycera</taxon>
        <taxon>Muscomorpha</taxon>
        <taxon>Ephydroidea</taxon>
        <taxon>Drosophilidae</taxon>
        <taxon>Drosophila</taxon>
        <taxon>Sophophora</taxon>
    </lineage>
</organism>
<evidence type="ECO:0000313" key="3">
    <source>
        <dbReference type="EMBL" id="EDW73781.1"/>
    </source>
</evidence>
<dbReference type="InterPro" id="IPR017281">
    <property type="entry name" value="Myelin_different_resp_MyD88"/>
</dbReference>
<evidence type="ECO:0000256" key="1">
    <source>
        <dbReference type="SAM" id="MobiDB-lite"/>
    </source>
</evidence>
<feature type="compositionally biased region" description="Low complexity" evidence="1">
    <location>
        <begin position="18"/>
        <end position="28"/>
    </location>
</feature>
<dbReference type="InterPro" id="IPR035897">
    <property type="entry name" value="Toll_tir_struct_dom_sf"/>
</dbReference>
<dbReference type="Proteomes" id="UP000007798">
    <property type="component" value="Unassembled WGS sequence"/>
</dbReference>
<protein>
    <recommendedName>
        <fullName evidence="2">TIR domain-containing protein</fullName>
    </recommendedName>
</protein>
<keyword evidence="4" id="KW-1185">Reference proteome</keyword>
<dbReference type="FunCoup" id="B4MNU2">
    <property type="interactions" value="415"/>
</dbReference>
<dbReference type="GO" id="GO:0045087">
    <property type="term" value="P:innate immune response"/>
    <property type="evidence" value="ECO:0007669"/>
    <property type="project" value="TreeGrafter"/>
</dbReference>
<dbReference type="InterPro" id="IPR011029">
    <property type="entry name" value="DEATH-like_dom_sf"/>
</dbReference>
<dbReference type="PhylomeDB" id="B4MNU2"/>
<reference evidence="3 4" key="1">
    <citation type="journal article" date="2007" name="Nature">
        <title>Evolution of genes and genomes on the Drosophila phylogeny.</title>
        <authorList>
            <consortium name="Drosophila 12 Genomes Consortium"/>
            <person name="Clark A.G."/>
            <person name="Eisen M.B."/>
            <person name="Smith D.R."/>
            <person name="Bergman C.M."/>
            <person name="Oliver B."/>
            <person name="Markow T.A."/>
            <person name="Kaufman T.C."/>
            <person name="Kellis M."/>
            <person name="Gelbart W."/>
            <person name="Iyer V.N."/>
            <person name="Pollard D.A."/>
            <person name="Sackton T.B."/>
            <person name="Larracuente A.M."/>
            <person name="Singh N.D."/>
            <person name="Abad J.P."/>
            <person name="Abt D.N."/>
            <person name="Adryan B."/>
            <person name="Aguade M."/>
            <person name="Akashi H."/>
            <person name="Anderson W.W."/>
            <person name="Aquadro C.F."/>
            <person name="Ardell D.H."/>
            <person name="Arguello R."/>
            <person name="Artieri C.G."/>
            <person name="Barbash D.A."/>
            <person name="Barker D."/>
            <person name="Barsanti P."/>
            <person name="Batterham P."/>
            <person name="Batzoglou S."/>
            <person name="Begun D."/>
            <person name="Bhutkar A."/>
            <person name="Blanco E."/>
            <person name="Bosak S.A."/>
            <person name="Bradley R.K."/>
            <person name="Brand A.D."/>
            <person name="Brent M.R."/>
            <person name="Brooks A.N."/>
            <person name="Brown R.H."/>
            <person name="Butlin R.K."/>
            <person name="Caggese C."/>
            <person name="Calvi B.R."/>
            <person name="Bernardo de Carvalho A."/>
            <person name="Caspi A."/>
            <person name="Castrezana S."/>
            <person name="Celniker S.E."/>
            <person name="Chang J.L."/>
            <person name="Chapple C."/>
            <person name="Chatterji S."/>
            <person name="Chinwalla A."/>
            <person name="Civetta A."/>
            <person name="Clifton S.W."/>
            <person name="Comeron J.M."/>
            <person name="Costello J.C."/>
            <person name="Coyne J.A."/>
            <person name="Daub J."/>
            <person name="David R.G."/>
            <person name="Delcher A.L."/>
            <person name="Delehaunty K."/>
            <person name="Do C.B."/>
            <person name="Ebling H."/>
            <person name="Edwards K."/>
            <person name="Eickbush T."/>
            <person name="Evans J.D."/>
            <person name="Filipski A."/>
            <person name="Findeiss S."/>
            <person name="Freyhult E."/>
            <person name="Fulton L."/>
            <person name="Fulton R."/>
            <person name="Garcia A.C."/>
            <person name="Gardiner A."/>
            <person name="Garfield D.A."/>
            <person name="Garvin B.E."/>
            <person name="Gibson G."/>
            <person name="Gilbert D."/>
            <person name="Gnerre S."/>
            <person name="Godfrey J."/>
            <person name="Good R."/>
            <person name="Gotea V."/>
            <person name="Gravely B."/>
            <person name="Greenberg A.J."/>
            <person name="Griffiths-Jones S."/>
            <person name="Gross S."/>
            <person name="Guigo R."/>
            <person name="Gustafson E.A."/>
            <person name="Haerty W."/>
            <person name="Hahn M.W."/>
            <person name="Halligan D.L."/>
            <person name="Halpern A.L."/>
            <person name="Halter G.M."/>
            <person name="Han M.V."/>
            <person name="Heger A."/>
            <person name="Hillier L."/>
            <person name="Hinrichs A.S."/>
            <person name="Holmes I."/>
            <person name="Hoskins R.A."/>
            <person name="Hubisz M.J."/>
            <person name="Hultmark D."/>
            <person name="Huntley M.A."/>
            <person name="Jaffe D.B."/>
            <person name="Jagadeeshan S."/>
            <person name="Jeck W.R."/>
            <person name="Johnson J."/>
            <person name="Jones C.D."/>
            <person name="Jordan W.C."/>
            <person name="Karpen G.H."/>
            <person name="Kataoka E."/>
            <person name="Keightley P.D."/>
            <person name="Kheradpour P."/>
            <person name="Kirkness E.F."/>
            <person name="Koerich L.B."/>
            <person name="Kristiansen K."/>
            <person name="Kudrna D."/>
            <person name="Kulathinal R.J."/>
            <person name="Kumar S."/>
            <person name="Kwok R."/>
            <person name="Lander E."/>
            <person name="Langley C.H."/>
            <person name="Lapoint R."/>
            <person name="Lazzaro B.P."/>
            <person name="Lee S.J."/>
            <person name="Levesque L."/>
            <person name="Li R."/>
            <person name="Lin C.F."/>
            <person name="Lin M.F."/>
            <person name="Lindblad-Toh K."/>
            <person name="Llopart A."/>
            <person name="Long M."/>
            <person name="Low L."/>
            <person name="Lozovsky E."/>
            <person name="Lu J."/>
            <person name="Luo M."/>
            <person name="Machado C.A."/>
            <person name="Makalowski W."/>
            <person name="Marzo M."/>
            <person name="Matsuda M."/>
            <person name="Matzkin L."/>
            <person name="McAllister B."/>
            <person name="McBride C.S."/>
            <person name="McKernan B."/>
            <person name="McKernan K."/>
            <person name="Mendez-Lago M."/>
            <person name="Minx P."/>
            <person name="Mollenhauer M.U."/>
            <person name="Montooth K."/>
            <person name="Mount S.M."/>
            <person name="Mu X."/>
            <person name="Myers E."/>
            <person name="Negre B."/>
            <person name="Newfeld S."/>
            <person name="Nielsen R."/>
            <person name="Noor M.A."/>
            <person name="O'Grady P."/>
            <person name="Pachter L."/>
            <person name="Papaceit M."/>
            <person name="Parisi M.J."/>
            <person name="Parisi M."/>
            <person name="Parts L."/>
            <person name="Pedersen J.S."/>
            <person name="Pesole G."/>
            <person name="Phillippy A.M."/>
            <person name="Ponting C.P."/>
            <person name="Pop M."/>
            <person name="Porcelli D."/>
            <person name="Powell J.R."/>
            <person name="Prohaska S."/>
            <person name="Pruitt K."/>
            <person name="Puig M."/>
            <person name="Quesneville H."/>
            <person name="Ram K.R."/>
            <person name="Rand D."/>
            <person name="Rasmussen M.D."/>
            <person name="Reed L.K."/>
            <person name="Reenan R."/>
            <person name="Reily A."/>
            <person name="Remington K.A."/>
            <person name="Rieger T.T."/>
            <person name="Ritchie M.G."/>
            <person name="Robin C."/>
            <person name="Rogers Y.H."/>
            <person name="Rohde C."/>
            <person name="Rozas J."/>
            <person name="Rubenfield M.J."/>
            <person name="Ruiz A."/>
            <person name="Russo S."/>
            <person name="Salzberg S.L."/>
            <person name="Sanchez-Gracia A."/>
            <person name="Saranga D.J."/>
            <person name="Sato H."/>
            <person name="Schaeffer S.W."/>
            <person name="Schatz M.C."/>
            <person name="Schlenke T."/>
            <person name="Schwartz R."/>
            <person name="Segarra C."/>
            <person name="Singh R.S."/>
            <person name="Sirot L."/>
            <person name="Sirota M."/>
            <person name="Sisneros N.B."/>
            <person name="Smith C.D."/>
            <person name="Smith T.F."/>
            <person name="Spieth J."/>
            <person name="Stage D.E."/>
            <person name="Stark A."/>
            <person name="Stephan W."/>
            <person name="Strausberg R.L."/>
            <person name="Strempel S."/>
            <person name="Sturgill D."/>
            <person name="Sutton G."/>
            <person name="Sutton G.G."/>
            <person name="Tao W."/>
            <person name="Teichmann S."/>
            <person name="Tobari Y.N."/>
            <person name="Tomimura Y."/>
            <person name="Tsolas J.M."/>
            <person name="Valente V.L."/>
            <person name="Venter E."/>
            <person name="Venter J.C."/>
            <person name="Vicario S."/>
            <person name="Vieira F.G."/>
            <person name="Vilella A.J."/>
            <person name="Villasante A."/>
            <person name="Walenz B."/>
            <person name="Wang J."/>
            <person name="Wasserman M."/>
            <person name="Watts T."/>
            <person name="Wilson D."/>
            <person name="Wilson R.K."/>
            <person name="Wing R.A."/>
            <person name="Wolfner M.F."/>
            <person name="Wong A."/>
            <person name="Wong G.K."/>
            <person name="Wu C.I."/>
            <person name="Wu G."/>
            <person name="Yamamoto D."/>
            <person name="Yang H.P."/>
            <person name="Yang S.P."/>
            <person name="Yorke J.A."/>
            <person name="Yoshida K."/>
            <person name="Zdobnov E."/>
            <person name="Zhang P."/>
            <person name="Zhang Y."/>
            <person name="Zimin A.V."/>
            <person name="Baldwin J."/>
            <person name="Abdouelleil A."/>
            <person name="Abdulkadir J."/>
            <person name="Abebe A."/>
            <person name="Abera B."/>
            <person name="Abreu J."/>
            <person name="Acer S.C."/>
            <person name="Aftuck L."/>
            <person name="Alexander A."/>
            <person name="An P."/>
            <person name="Anderson E."/>
            <person name="Anderson S."/>
            <person name="Arachi H."/>
            <person name="Azer M."/>
            <person name="Bachantsang P."/>
            <person name="Barry A."/>
            <person name="Bayul T."/>
            <person name="Berlin A."/>
            <person name="Bessette D."/>
            <person name="Bloom T."/>
            <person name="Blye J."/>
            <person name="Boguslavskiy L."/>
            <person name="Bonnet C."/>
            <person name="Boukhgalter B."/>
            <person name="Bourzgui I."/>
            <person name="Brown A."/>
            <person name="Cahill P."/>
            <person name="Channer S."/>
            <person name="Cheshatsang Y."/>
            <person name="Chuda L."/>
            <person name="Citroen M."/>
            <person name="Collymore A."/>
            <person name="Cooke P."/>
            <person name="Costello M."/>
            <person name="D'Aco K."/>
            <person name="Daza R."/>
            <person name="De Haan G."/>
            <person name="DeGray S."/>
            <person name="DeMaso C."/>
            <person name="Dhargay N."/>
            <person name="Dooley K."/>
            <person name="Dooley E."/>
            <person name="Doricent M."/>
            <person name="Dorje P."/>
            <person name="Dorjee K."/>
            <person name="Dupes A."/>
            <person name="Elong R."/>
            <person name="Falk J."/>
            <person name="Farina A."/>
            <person name="Faro S."/>
            <person name="Ferguson D."/>
            <person name="Fisher S."/>
            <person name="Foley C.D."/>
            <person name="Franke A."/>
            <person name="Friedrich D."/>
            <person name="Gadbois L."/>
            <person name="Gearin G."/>
            <person name="Gearin C.R."/>
            <person name="Giannoukos G."/>
            <person name="Goode T."/>
            <person name="Graham J."/>
            <person name="Grandbois E."/>
            <person name="Grewal S."/>
            <person name="Gyaltsen K."/>
            <person name="Hafez N."/>
            <person name="Hagos B."/>
            <person name="Hall J."/>
            <person name="Henson C."/>
            <person name="Hollinger A."/>
            <person name="Honan T."/>
            <person name="Huard M.D."/>
            <person name="Hughes L."/>
            <person name="Hurhula B."/>
            <person name="Husby M.E."/>
            <person name="Kamat A."/>
            <person name="Kanga B."/>
            <person name="Kashin S."/>
            <person name="Khazanovich D."/>
            <person name="Kisner P."/>
            <person name="Lance K."/>
            <person name="Lara M."/>
            <person name="Lee W."/>
            <person name="Lennon N."/>
            <person name="Letendre F."/>
            <person name="LeVine R."/>
            <person name="Lipovsky A."/>
            <person name="Liu X."/>
            <person name="Liu J."/>
            <person name="Liu S."/>
            <person name="Lokyitsang T."/>
            <person name="Lokyitsang Y."/>
            <person name="Lubonja R."/>
            <person name="Lui A."/>
            <person name="MacDonald P."/>
            <person name="Magnisalis V."/>
            <person name="Maru K."/>
            <person name="Matthews C."/>
            <person name="McCusker W."/>
            <person name="McDonough S."/>
            <person name="Mehta T."/>
            <person name="Meldrim J."/>
            <person name="Meneus L."/>
            <person name="Mihai O."/>
            <person name="Mihalev A."/>
            <person name="Mihova T."/>
            <person name="Mittelman R."/>
            <person name="Mlenga V."/>
            <person name="Montmayeur A."/>
            <person name="Mulrain L."/>
            <person name="Navidi A."/>
            <person name="Naylor J."/>
            <person name="Negash T."/>
            <person name="Nguyen T."/>
            <person name="Nguyen N."/>
            <person name="Nicol R."/>
            <person name="Norbu C."/>
            <person name="Norbu N."/>
            <person name="Novod N."/>
            <person name="O'Neill B."/>
            <person name="Osman S."/>
            <person name="Markiewicz E."/>
            <person name="Oyono O.L."/>
            <person name="Patti C."/>
            <person name="Phunkhang P."/>
            <person name="Pierre F."/>
            <person name="Priest M."/>
            <person name="Raghuraman S."/>
            <person name="Rege F."/>
            <person name="Reyes R."/>
            <person name="Rise C."/>
            <person name="Rogov P."/>
            <person name="Ross K."/>
            <person name="Ryan E."/>
            <person name="Settipalli S."/>
            <person name="Shea T."/>
            <person name="Sherpa N."/>
            <person name="Shi L."/>
            <person name="Shih D."/>
            <person name="Sparrow T."/>
            <person name="Spaulding J."/>
            <person name="Stalker J."/>
            <person name="Stange-Thomann N."/>
            <person name="Stavropoulos S."/>
            <person name="Stone C."/>
            <person name="Strader C."/>
            <person name="Tesfaye S."/>
            <person name="Thomson T."/>
            <person name="Thoulutsang Y."/>
            <person name="Thoulutsang D."/>
            <person name="Topham K."/>
            <person name="Topping I."/>
            <person name="Tsamla T."/>
            <person name="Vassiliev H."/>
            <person name="Vo A."/>
            <person name="Wangchuk T."/>
            <person name="Wangdi T."/>
            <person name="Weiand M."/>
            <person name="Wilkinson J."/>
            <person name="Wilson A."/>
            <person name="Yadav S."/>
            <person name="Young G."/>
            <person name="Yu Q."/>
            <person name="Zembek L."/>
            <person name="Zhong D."/>
            <person name="Zimmer A."/>
            <person name="Zwirko Z."/>
            <person name="Jaffe D.B."/>
            <person name="Alvarez P."/>
            <person name="Brockman W."/>
            <person name="Butler J."/>
            <person name="Chin C."/>
            <person name="Gnerre S."/>
            <person name="Grabherr M."/>
            <person name="Kleber M."/>
            <person name="Mauceli E."/>
            <person name="MacCallum I."/>
        </authorList>
    </citation>
    <scope>NUCLEOTIDE SEQUENCE [LARGE SCALE GENOMIC DNA]</scope>
    <source>
        <strain evidence="4">Tucson 14030-0811.24</strain>
    </source>
</reference>
<dbReference type="EMBL" id="CH963848">
    <property type="protein sequence ID" value="EDW73781.1"/>
    <property type="molecule type" value="Genomic_DNA"/>
</dbReference>
<sequence>MLPQYICPEQHHLQHSITSTTDTADTTTHSPPQLRQHPPTHSHNYSTVDVSGSDLNWHRPPAPHHRYHRPPAKMVATMDHQSPQIGGGIGGMGFNQTPLSELSIETRNQLAGMLNRKKFLHSEEGYARDWRGIAALAKQLGFVSENSDHPMDAVLNSWIERNATTADIGHLEQFLGIIDRWDVCDDIQENLLKDTQRYLTKQEQQQAVIKLVNQSPDPPSKIISCIEPNNNIHNSNNNNHNNNNSKVPTSMGQNVMILSEDDQKCVEMGLPLPRYNACVLYAEADIEHATEIMQNLESGRYNLKLFLRHRDMLMGVPFEHVQLSHFMATRCNHLIVVLTEEFLRSPENTYLVNFTQKIQIENHTRKIIPILYKSDLHVPQTLGIYTHIKYSGDSTLFNFWDKLARSLHDLDSSAIYGTQLPMTSSKEVAGSPQPQQPRVTTPTIRIQLNDCDISSTDLTNYKQSAASKSNSTLDDDSHLTLMSGDTSAPLPERKMKKKDKFLQKLTISFSTTPRNGTTVKPLRHAQSVSAINMERDRTLSASSSNISTTSETKKSSNKWRPKILKKVLFSRSSSKLPTATLS</sequence>
<dbReference type="HOGENOM" id="CLU_033587_0_0_1"/>
<gene>
    <name evidence="3" type="primary">Dwil\GK19644</name>
    <name evidence="3" type="ORF">Dwil_GK19644</name>
</gene>
<dbReference type="InterPro" id="IPR000157">
    <property type="entry name" value="TIR_dom"/>
</dbReference>
<dbReference type="GO" id="GO:0050830">
    <property type="term" value="P:defense response to Gram-positive bacterium"/>
    <property type="evidence" value="ECO:0007669"/>
    <property type="project" value="TreeGrafter"/>
</dbReference>
<name>B4MNU2_DROWI</name>
<dbReference type="KEGG" id="dwi:6639863"/>
<dbReference type="GO" id="GO:0008063">
    <property type="term" value="P:Toll signaling pathway"/>
    <property type="evidence" value="ECO:0007669"/>
    <property type="project" value="TreeGrafter"/>
</dbReference>
<feature type="domain" description="TIR" evidence="2">
    <location>
        <begin position="273"/>
        <end position="407"/>
    </location>
</feature>